<dbReference type="EMBL" id="KN838999">
    <property type="protein sequence ID" value="KIJ91489.1"/>
    <property type="molecule type" value="Genomic_DNA"/>
</dbReference>
<name>A0A0C9WHN2_9AGAR</name>
<gene>
    <name evidence="1" type="ORF">K443DRAFT_59503</name>
</gene>
<organism evidence="1 2">
    <name type="scientific">Laccaria amethystina LaAM-08-1</name>
    <dbReference type="NCBI Taxonomy" id="1095629"/>
    <lineage>
        <taxon>Eukaryota</taxon>
        <taxon>Fungi</taxon>
        <taxon>Dikarya</taxon>
        <taxon>Basidiomycota</taxon>
        <taxon>Agaricomycotina</taxon>
        <taxon>Agaricomycetes</taxon>
        <taxon>Agaricomycetidae</taxon>
        <taxon>Agaricales</taxon>
        <taxon>Agaricineae</taxon>
        <taxon>Hydnangiaceae</taxon>
        <taxon>Laccaria</taxon>
    </lineage>
</organism>
<dbReference type="AlphaFoldDB" id="A0A0C9WHN2"/>
<sequence length="51" mass="5879">STLPSPGYTIWNPWNRGWIPYGGIHGMSDGFQMDSISFPDGFHTFSRWIPY</sequence>
<feature type="non-terminal residue" evidence="1">
    <location>
        <position position="51"/>
    </location>
</feature>
<feature type="non-terminal residue" evidence="1">
    <location>
        <position position="1"/>
    </location>
</feature>
<dbReference type="OrthoDB" id="10370098at2759"/>
<evidence type="ECO:0000313" key="1">
    <source>
        <dbReference type="EMBL" id="KIJ91489.1"/>
    </source>
</evidence>
<evidence type="ECO:0000313" key="2">
    <source>
        <dbReference type="Proteomes" id="UP000054477"/>
    </source>
</evidence>
<proteinExistence type="predicted"/>
<dbReference type="HOGENOM" id="CLU_208179_0_0_1"/>
<reference evidence="2" key="2">
    <citation type="submission" date="2015-01" db="EMBL/GenBank/DDBJ databases">
        <title>Evolutionary Origins and Diversification of the Mycorrhizal Mutualists.</title>
        <authorList>
            <consortium name="DOE Joint Genome Institute"/>
            <consortium name="Mycorrhizal Genomics Consortium"/>
            <person name="Kohler A."/>
            <person name="Kuo A."/>
            <person name="Nagy L.G."/>
            <person name="Floudas D."/>
            <person name="Copeland A."/>
            <person name="Barry K.W."/>
            <person name="Cichocki N."/>
            <person name="Veneault-Fourrey C."/>
            <person name="LaButti K."/>
            <person name="Lindquist E.A."/>
            <person name="Lipzen A."/>
            <person name="Lundell T."/>
            <person name="Morin E."/>
            <person name="Murat C."/>
            <person name="Riley R."/>
            <person name="Ohm R."/>
            <person name="Sun H."/>
            <person name="Tunlid A."/>
            <person name="Henrissat B."/>
            <person name="Grigoriev I.V."/>
            <person name="Hibbett D.S."/>
            <person name="Martin F."/>
        </authorList>
    </citation>
    <scope>NUCLEOTIDE SEQUENCE [LARGE SCALE GENOMIC DNA]</scope>
    <source>
        <strain evidence="2">LaAM-08-1</strain>
    </source>
</reference>
<dbReference type="Proteomes" id="UP000054477">
    <property type="component" value="Unassembled WGS sequence"/>
</dbReference>
<protein>
    <submittedName>
        <fullName evidence="1">Uncharacterized protein</fullName>
    </submittedName>
</protein>
<keyword evidence="2" id="KW-1185">Reference proteome</keyword>
<accession>A0A0C9WHN2</accession>
<reference evidence="1 2" key="1">
    <citation type="submission" date="2014-04" db="EMBL/GenBank/DDBJ databases">
        <authorList>
            <consortium name="DOE Joint Genome Institute"/>
            <person name="Kuo A."/>
            <person name="Kohler A."/>
            <person name="Nagy L.G."/>
            <person name="Floudas D."/>
            <person name="Copeland A."/>
            <person name="Barry K.W."/>
            <person name="Cichocki N."/>
            <person name="Veneault-Fourrey C."/>
            <person name="LaButti K."/>
            <person name="Lindquist E.A."/>
            <person name="Lipzen A."/>
            <person name="Lundell T."/>
            <person name="Morin E."/>
            <person name="Murat C."/>
            <person name="Sun H."/>
            <person name="Tunlid A."/>
            <person name="Henrissat B."/>
            <person name="Grigoriev I.V."/>
            <person name="Hibbett D.S."/>
            <person name="Martin F."/>
            <person name="Nordberg H.P."/>
            <person name="Cantor M.N."/>
            <person name="Hua S.X."/>
        </authorList>
    </citation>
    <scope>NUCLEOTIDE SEQUENCE [LARGE SCALE GENOMIC DNA]</scope>
    <source>
        <strain evidence="1 2">LaAM-08-1</strain>
    </source>
</reference>